<dbReference type="InterPro" id="IPR051219">
    <property type="entry name" value="Heterochromatin_chromo-domain"/>
</dbReference>
<protein>
    <recommendedName>
        <fullName evidence="3">Chromo domain-containing protein</fullName>
    </recommendedName>
</protein>
<dbReference type="InterPro" id="IPR000953">
    <property type="entry name" value="Chromo/chromo_shadow_dom"/>
</dbReference>
<dbReference type="GO" id="GO:0005634">
    <property type="term" value="C:nucleus"/>
    <property type="evidence" value="ECO:0007669"/>
    <property type="project" value="UniProtKB-SubCell"/>
</dbReference>
<evidence type="ECO:0000256" key="1">
    <source>
        <dbReference type="ARBA" id="ARBA00004123"/>
    </source>
</evidence>
<dbReference type="CDD" id="cd00024">
    <property type="entry name" value="CD_CSD"/>
    <property type="match status" value="1"/>
</dbReference>
<dbReference type="Gene3D" id="2.40.50.40">
    <property type="match status" value="1"/>
</dbReference>
<evidence type="ECO:0000313" key="4">
    <source>
        <dbReference type="EMBL" id="MBW0491808.1"/>
    </source>
</evidence>
<evidence type="ECO:0000256" key="2">
    <source>
        <dbReference type="ARBA" id="ARBA00023242"/>
    </source>
</evidence>
<proteinExistence type="predicted"/>
<keyword evidence="2" id="KW-0539">Nucleus</keyword>
<feature type="domain" description="Chromo" evidence="3">
    <location>
        <begin position="67"/>
        <end position="119"/>
    </location>
</feature>
<comment type="caution">
    <text evidence="4">The sequence shown here is derived from an EMBL/GenBank/DDBJ whole genome shotgun (WGS) entry which is preliminary data.</text>
</comment>
<keyword evidence="5" id="KW-1185">Reference proteome</keyword>
<dbReference type="PROSITE" id="PS50013">
    <property type="entry name" value="CHROMO_2"/>
    <property type="match status" value="1"/>
</dbReference>
<accession>A0A9Q3CXM9</accession>
<dbReference type="GO" id="GO:0006338">
    <property type="term" value="P:chromatin remodeling"/>
    <property type="evidence" value="ECO:0007669"/>
    <property type="project" value="UniProtKB-ARBA"/>
</dbReference>
<organism evidence="4 5">
    <name type="scientific">Austropuccinia psidii MF-1</name>
    <dbReference type="NCBI Taxonomy" id="1389203"/>
    <lineage>
        <taxon>Eukaryota</taxon>
        <taxon>Fungi</taxon>
        <taxon>Dikarya</taxon>
        <taxon>Basidiomycota</taxon>
        <taxon>Pucciniomycotina</taxon>
        <taxon>Pucciniomycetes</taxon>
        <taxon>Pucciniales</taxon>
        <taxon>Sphaerophragmiaceae</taxon>
        <taxon>Austropuccinia</taxon>
    </lineage>
</organism>
<reference evidence="4" key="1">
    <citation type="submission" date="2021-03" db="EMBL/GenBank/DDBJ databases">
        <title>Draft genome sequence of rust myrtle Austropuccinia psidii MF-1, a brazilian biotype.</title>
        <authorList>
            <person name="Quecine M.C."/>
            <person name="Pachon D.M.R."/>
            <person name="Bonatelli M.L."/>
            <person name="Correr F.H."/>
            <person name="Franceschini L.M."/>
            <person name="Leite T.F."/>
            <person name="Margarido G.R.A."/>
            <person name="Almeida C.A."/>
            <person name="Ferrarezi J.A."/>
            <person name="Labate C.A."/>
        </authorList>
    </citation>
    <scope>NUCLEOTIDE SEQUENCE</scope>
    <source>
        <strain evidence="4">MF-1</strain>
    </source>
</reference>
<dbReference type="InterPro" id="IPR016197">
    <property type="entry name" value="Chromo-like_dom_sf"/>
</dbReference>
<gene>
    <name evidence="4" type="ORF">O181_031523</name>
</gene>
<comment type="subcellular location">
    <subcellularLocation>
        <location evidence="1">Nucleus</location>
    </subcellularLocation>
</comment>
<dbReference type="EMBL" id="AVOT02011267">
    <property type="protein sequence ID" value="MBW0491808.1"/>
    <property type="molecule type" value="Genomic_DNA"/>
</dbReference>
<dbReference type="InterPro" id="IPR023780">
    <property type="entry name" value="Chromo_domain"/>
</dbReference>
<evidence type="ECO:0000313" key="5">
    <source>
        <dbReference type="Proteomes" id="UP000765509"/>
    </source>
</evidence>
<dbReference type="Pfam" id="PF00385">
    <property type="entry name" value="Chromo"/>
    <property type="match status" value="1"/>
</dbReference>
<dbReference type="PANTHER" id="PTHR22812">
    <property type="entry name" value="CHROMOBOX PROTEIN"/>
    <property type="match status" value="1"/>
</dbReference>
<dbReference type="SUPFAM" id="SSF54160">
    <property type="entry name" value="Chromo domain-like"/>
    <property type="match status" value="1"/>
</dbReference>
<dbReference type="AlphaFoldDB" id="A0A9Q3CXM9"/>
<evidence type="ECO:0000259" key="3">
    <source>
        <dbReference type="PROSITE" id="PS50013"/>
    </source>
</evidence>
<sequence>MVWLSFKNIKSTRPTIKISESVLVPFPILKKVITHAYHFNGNPSTQYSIFAYIDPVKTIIIVEEEEWEVSQILDAKINRGKLWYLVEWKCFSQDPERSTWESTENLQNCPELVKDFHYL</sequence>
<dbReference type="Proteomes" id="UP000765509">
    <property type="component" value="Unassembled WGS sequence"/>
</dbReference>
<name>A0A9Q3CXM9_9BASI</name>